<keyword evidence="3" id="KW-1185">Reference proteome</keyword>
<dbReference type="Gene3D" id="3.40.1740.10">
    <property type="entry name" value="VC0467-like"/>
    <property type="match status" value="1"/>
</dbReference>
<comment type="caution">
    <text evidence="2">The sequence shown here is derived from an EMBL/GenBank/DDBJ whole genome shotgun (WGS) entry which is preliminary data.</text>
</comment>
<dbReference type="RefSeq" id="WP_035072737.1">
    <property type="nucleotide sequence ID" value="NZ_JMIH01000016.1"/>
</dbReference>
<dbReference type="OrthoDB" id="9807486at2"/>
<dbReference type="eggNOG" id="COG1678">
    <property type="taxonomic scope" value="Bacteria"/>
</dbReference>
<dbReference type="SUPFAM" id="SSF143456">
    <property type="entry name" value="VC0467-like"/>
    <property type="match status" value="1"/>
</dbReference>
<dbReference type="Proteomes" id="UP000027821">
    <property type="component" value="Unassembled WGS sequence"/>
</dbReference>
<dbReference type="Pfam" id="PF02622">
    <property type="entry name" value="DUF179"/>
    <property type="match status" value="1"/>
</dbReference>
<dbReference type="EMBL" id="JMIH01000016">
    <property type="protein sequence ID" value="KEO74024.1"/>
    <property type="molecule type" value="Genomic_DNA"/>
</dbReference>
<sequence>MELNSRNNPQSGDLLISEPFLQDENFVRSVILICENNESGTFGLILNKLSILKLSDVIDRFHHLDQTVFVGGPVEQNTLHFIYLGNQLFDHSISLGNNLWWGGDFDELKDKLSSNEIDLDYFRFFLGYSGWSEGQLMEELETDTWIVCQLKESKNIFTSSPDDLWKIILKNMGGEFKHLANYPIDPRLN</sequence>
<comment type="similarity">
    <text evidence="1">Belongs to the UPF0301 (AlgH) family.</text>
</comment>
<evidence type="ECO:0008006" key="4">
    <source>
        <dbReference type="Google" id="ProtNLM"/>
    </source>
</evidence>
<dbReference type="STRING" id="1048983.EL17_07705"/>
<dbReference type="PANTHER" id="PTHR30327">
    <property type="entry name" value="UNCHARACTERIZED PROTEIN YQGE"/>
    <property type="match status" value="1"/>
</dbReference>
<protein>
    <recommendedName>
        <fullName evidence="4">Transcriptional regulator</fullName>
    </recommendedName>
</protein>
<evidence type="ECO:0000313" key="2">
    <source>
        <dbReference type="EMBL" id="KEO74024.1"/>
    </source>
</evidence>
<proteinExistence type="inferred from homology"/>
<dbReference type="GO" id="GO:0005829">
    <property type="term" value="C:cytosol"/>
    <property type="evidence" value="ECO:0007669"/>
    <property type="project" value="TreeGrafter"/>
</dbReference>
<dbReference type="AlphaFoldDB" id="A0A074KYJ2"/>
<name>A0A074KYJ2_9BACT</name>
<dbReference type="PANTHER" id="PTHR30327:SF1">
    <property type="entry name" value="UPF0301 PROTEIN YQGE"/>
    <property type="match status" value="1"/>
</dbReference>
<accession>A0A074KYJ2</accession>
<gene>
    <name evidence="2" type="ORF">EL17_07705</name>
</gene>
<organism evidence="2 3">
    <name type="scientific">Anditalea andensis</name>
    <dbReference type="NCBI Taxonomy" id="1048983"/>
    <lineage>
        <taxon>Bacteria</taxon>
        <taxon>Pseudomonadati</taxon>
        <taxon>Bacteroidota</taxon>
        <taxon>Cytophagia</taxon>
        <taxon>Cytophagales</taxon>
        <taxon>Cytophagaceae</taxon>
        <taxon>Anditalea</taxon>
    </lineage>
</organism>
<reference evidence="2 3" key="1">
    <citation type="submission" date="2014-04" db="EMBL/GenBank/DDBJ databases">
        <title>Characterization and application of a salt tolerant electro-active bacterium.</title>
        <authorList>
            <person name="Yang L."/>
            <person name="Wei S."/>
            <person name="Tay Q.X.M."/>
        </authorList>
    </citation>
    <scope>NUCLEOTIDE SEQUENCE [LARGE SCALE GENOMIC DNA]</scope>
    <source>
        <strain evidence="2 3">LY1</strain>
    </source>
</reference>
<evidence type="ECO:0000313" key="3">
    <source>
        <dbReference type="Proteomes" id="UP000027821"/>
    </source>
</evidence>
<dbReference type="InterPro" id="IPR003774">
    <property type="entry name" value="AlgH-like"/>
</dbReference>
<evidence type="ECO:0000256" key="1">
    <source>
        <dbReference type="ARBA" id="ARBA00009600"/>
    </source>
</evidence>